<gene>
    <name evidence="3" type="ORF">CRG98_031080</name>
</gene>
<comment type="caution">
    <text evidence="3">The sequence shown here is derived from an EMBL/GenBank/DDBJ whole genome shotgun (WGS) entry which is preliminary data.</text>
</comment>
<dbReference type="InterPro" id="IPR027417">
    <property type="entry name" value="P-loop_NTPase"/>
</dbReference>
<keyword evidence="4" id="KW-1185">Reference proteome</keyword>
<dbReference type="GO" id="GO:0043531">
    <property type="term" value="F:ADP binding"/>
    <property type="evidence" value="ECO:0007669"/>
    <property type="project" value="InterPro"/>
</dbReference>
<dbReference type="AlphaFoldDB" id="A0A2I0IXX7"/>
<dbReference type="Gene3D" id="3.40.50.300">
    <property type="entry name" value="P-loop containing nucleotide triphosphate hydrolases"/>
    <property type="match status" value="1"/>
</dbReference>
<feature type="region of interest" description="Disordered" evidence="1">
    <location>
        <begin position="448"/>
        <end position="470"/>
    </location>
</feature>
<evidence type="ECO:0000256" key="1">
    <source>
        <dbReference type="SAM" id="MobiDB-lite"/>
    </source>
</evidence>
<dbReference type="Pfam" id="PF00931">
    <property type="entry name" value="NB-ARC"/>
    <property type="match status" value="1"/>
</dbReference>
<dbReference type="Proteomes" id="UP000233551">
    <property type="component" value="Unassembled WGS sequence"/>
</dbReference>
<organism evidence="3 4">
    <name type="scientific">Punica granatum</name>
    <name type="common">Pomegranate</name>
    <dbReference type="NCBI Taxonomy" id="22663"/>
    <lineage>
        <taxon>Eukaryota</taxon>
        <taxon>Viridiplantae</taxon>
        <taxon>Streptophyta</taxon>
        <taxon>Embryophyta</taxon>
        <taxon>Tracheophyta</taxon>
        <taxon>Spermatophyta</taxon>
        <taxon>Magnoliopsida</taxon>
        <taxon>eudicotyledons</taxon>
        <taxon>Gunneridae</taxon>
        <taxon>Pentapetalae</taxon>
        <taxon>rosids</taxon>
        <taxon>malvids</taxon>
        <taxon>Myrtales</taxon>
        <taxon>Lythraceae</taxon>
        <taxon>Punica</taxon>
    </lineage>
</organism>
<reference evidence="3 4" key="1">
    <citation type="submission" date="2017-11" db="EMBL/GenBank/DDBJ databases">
        <title>De-novo sequencing of pomegranate (Punica granatum L.) genome.</title>
        <authorList>
            <person name="Akparov Z."/>
            <person name="Amiraslanov A."/>
            <person name="Hajiyeva S."/>
            <person name="Abbasov M."/>
            <person name="Kaur K."/>
            <person name="Hamwieh A."/>
            <person name="Solovyev V."/>
            <person name="Salamov A."/>
            <person name="Braich B."/>
            <person name="Kosarev P."/>
            <person name="Mahmoud A."/>
            <person name="Hajiyev E."/>
            <person name="Babayeva S."/>
            <person name="Izzatullayeva V."/>
            <person name="Mammadov A."/>
            <person name="Mammadov A."/>
            <person name="Sharifova S."/>
            <person name="Ojaghi J."/>
            <person name="Eynullazada K."/>
            <person name="Bayramov B."/>
            <person name="Abdulazimova A."/>
            <person name="Shahmuradov I."/>
        </authorList>
    </citation>
    <scope>NUCLEOTIDE SEQUENCE [LARGE SCALE GENOMIC DNA]</scope>
    <source>
        <strain evidence="4">cv. AG2017</strain>
        <tissue evidence="3">Leaf</tissue>
    </source>
</reference>
<dbReference type="EMBL" id="PGOL01002381">
    <property type="protein sequence ID" value="PKI48530.1"/>
    <property type="molecule type" value="Genomic_DNA"/>
</dbReference>
<dbReference type="Gene3D" id="1.10.8.430">
    <property type="entry name" value="Helical domain of apoptotic protease-activating factors"/>
    <property type="match status" value="1"/>
</dbReference>
<dbReference type="GO" id="GO:0006952">
    <property type="term" value="P:defense response"/>
    <property type="evidence" value="ECO:0007669"/>
    <property type="project" value="InterPro"/>
</dbReference>
<evidence type="ECO:0000313" key="4">
    <source>
        <dbReference type="Proteomes" id="UP000233551"/>
    </source>
</evidence>
<protein>
    <recommendedName>
        <fullName evidence="2">NB-ARC domain-containing protein</fullName>
    </recommendedName>
</protein>
<feature type="domain" description="NB-ARC" evidence="2">
    <location>
        <begin position="4"/>
        <end position="172"/>
    </location>
</feature>
<dbReference type="PRINTS" id="PR00364">
    <property type="entry name" value="DISEASERSIST"/>
</dbReference>
<proteinExistence type="predicted"/>
<dbReference type="PANTHER" id="PTHR11017">
    <property type="entry name" value="LEUCINE-RICH REPEAT-CONTAINING PROTEIN"/>
    <property type="match status" value="1"/>
</dbReference>
<evidence type="ECO:0000259" key="2">
    <source>
        <dbReference type="Pfam" id="PF00931"/>
    </source>
</evidence>
<feature type="compositionally biased region" description="Basic and acidic residues" evidence="1">
    <location>
        <begin position="448"/>
        <end position="458"/>
    </location>
</feature>
<dbReference type="InterPro" id="IPR044974">
    <property type="entry name" value="Disease_R_plants"/>
</dbReference>
<sequence>MADQVGAVMKLLNVDSPNVQFVGIHGMGGIGKITLAKLVFNELSHRFEYCSFINDSRKSSKGEPTKLQTKLLVDLLWKFPSVSDNEDGVKRSRDVLRNKLVLLVLDDVDHIEQIDRLAGNSSWFGSRSRIIITTRDKSIIERDPLHKIMQFEMMEMNYYQALQLCSKQAFKEDFPPTYYLDLSTEVISIVGKLPLALEIIGSHLHGKHRDEWKENIRTLARIPHENVQKKLRLSYDKLDCRAHQIFLDISCFFNNKDKTNAMYMWEAYLGREIVCLENFIDFGKHSRLWEHKEAIAMLKSKKTREEFITRLERVTQALESSGGIRSHLWVQRDYRPKGIPIFNGSLSTEEFLAWISDVDRFFDYYGIPDDGNRVDRVVYRLKDKASTWWHGRMKRLLKDRFLPLECEQQLFESSSYLLEIGLPLEQGKTNLGDMKIIDIVIEDEKVQVEDTTSKRDSQTEEEEDVESKNQTLLERDTHVSIMNDLSFEENILESIYDSTEEATIRATSWLACCAHPNFVSSGHACAHLNVTRLGSVHLPRDARRTLVKRSRHYLFTTRRSRAGDLPGSRGTGYT</sequence>
<accession>A0A2I0IXX7</accession>
<dbReference type="PANTHER" id="PTHR11017:SF570">
    <property type="entry name" value="DISEASE RESISTANCE PROTEIN (TIR-NBS CLASS)-RELATED"/>
    <property type="match status" value="1"/>
</dbReference>
<dbReference type="InterPro" id="IPR002182">
    <property type="entry name" value="NB-ARC"/>
</dbReference>
<dbReference type="InterPro" id="IPR042197">
    <property type="entry name" value="Apaf_helical"/>
</dbReference>
<dbReference type="SUPFAM" id="SSF52540">
    <property type="entry name" value="P-loop containing nucleoside triphosphate hydrolases"/>
    <property type="match status" value="1"/>
</dbReference>
<name>A0A2I0IXX7_PUNGR</name>
<evidence type="ECO:0000313" key="3">
    <source>
        <dbReference type="EMBL" id="PKI48530.1"/>
    </source>
</evidence>